<feature type="transmembrane region" description="Helical" evidence="8">
    <location>
        <begin position="105"/>
        <end position="120"/>
    </location>
</feature>
<dbReference type="Proteomes" id="UP000224740">
    <property type="component" value="Unassembled WGS sequence"/>
</dbReference>
<evidence type="ECO:0000256" key="5">
    <source>
        <dbReference type="ARBA" id="ARBA00022692"/>
    </source>
</evidence>
<keyword evidence="7 8" id="KW-0472">Membrane</keyword>
<feature type="transmembrane region" description="Helical" evidence="8">
    <location>
        <begin position="80"/>
        <end position="98"/>
    </location>
</feature>
<evidence type="ECO:0000256" key="4">
    <source>
        <dbReference type="ARBA" id="ARBA00022475"/>
    </source>
</evidence>
<comment type="similarity">
    <text evidence="2 8">Belongs to the 4-toluene sulfonate uptake permease (TSUP) (TC 2.A.102) family.</text>
</comment>
<feature type="transmembrane region" description="Helical" evidence="8">
    <location>
        <begin position="140"/>
        <end position="164"/>
    </location>
</feature>
<keyword evidence="10" id="KW-1185">Reference proteome</keyword>
<keyword evidence="4 8" id="KW-1003">Cell membrane</keyword>
<evidence type="ECO:0000256" key="7">
    <source>
        <dbReference type="ARBA" id="ARBA00023136"/>
    </source>
</evidence>
<reference evidence="10" key="1">
    <citation type="submission" date="2017-09" db="EMBL/GenBank/DDBJ databases">
        <title>Arcobacter canalis sp. nov., a new species isolated from a water canal contaminated with urban sewage.</title>
        <authorList>
            <person name="Perez-Cataluna A."/>
            <person name="Salas-Masso N."/>
            <person name="Figueras M.J."/>
        </authorList>
    </citation>
    <scope>NUCLEOTIDE SEQUENCE [LARGE SCALE GENOMIC DNA]</scope>
    <source>
        <strain evidence="10">CECT 7727</strain>
    </source>
</reference>
<feature type="transmembrane region" description="Helical" evidence="8">
    <location>
        <begin position="176"/>
        <end position="196"/>
    </location>
</feature>
<evidence type="ECO:0000256" key="3">
    <source>
        <dbReference type="ARBA" id="ARBA00022448"/>
    </source>
</evidence>
<feature type="transmembrane region" description="Helical" evidence="8">
    <location>
        <begin position="231"/>
        <end position="252"/>
    </location>
</feature>
<gene>
    <name evidence="9" type="ORF">CPH92_12700</name>
</gene>
<evidence type="ECO:0000256" key="8">
    <source>
        <dbReference type="RuleBase" id="RU363041"/>
    </source>
</evidence>
<keyword evidence="5 8" id="KW-0812">Transmembrane</keyword>
<name>A0ABX4LUF3_9BACT</name>
<feature type="transmembrane region" description="Helical" evidence="8">
    <location>
        <begin position="12"/>
        <end position="36"/>
    </location>
</feature>
<dbReference type="InterPro" id="IPR002781">
    <property type="entry name" value="TM_pro_TauE-like"/>
</dbReference>
<feature type="transmembrane region" description="Helical" evidence="8">
    <location>
        <begin position="48"/>
        <end position="68"/>
    </location>
</feature>
<accession>A0ABX4LUF3</accession>
<evidence type="ECO:0000313" key="10">
    <source>
        <dbReference type="Proteomes" id="UP000224740"/>
    </source>
</evidence>
<proteinExistence type="inferred from homology"/>
<evidence type="ECO:0000256" key="1">
    <source>
        <dbReference type="ARBA" id="ARBA00004651"/>
    </source>
</evidence>
<dbReference type="PANTHER" id="PTHR30269">
    <property type="entry name" value="TRANSMEMBRANE PROTEIN YFCA"/>
    <property type="match status" value="1"/>
</dbReference>
<feature type="transmembrane region" description="Helical" evidence="8">
    <location>
        <begin position="202"/>
        <end position="219"/>
    </location>
</feature>
<evidence type="ECO:0000256" key="6">
    <source>
        <dbReference type="ARBA" id="ARBA00022989"/>
    </source>
</evidence>
<evidence type="ECO:0000256" key="2">
    <source>
        <dbReference type="ARBA" id="ARBA00009142"/>
    </source>
</evidence>
<dbReference type="InterPro" id="IPR052017">
    <property type="entry name" value="TSUP"/>
</dbReference>
<keyword evidence="6 8" id="KW-1133">Transmembrane helix</keyword>
<comment type="caution">
    <text evidence="9">The sequence shown here is derived from an EMBL/GenBank/DDBJ whole genome shotgun (WGS) entry which is preliminary data.</text>
</comment>
<dbReference type="Pfam" id="PF01925">
    <property type="entry name" value="TauE"/>
    <property type="match status" value="1"/>
</dbReference>
<evidence type="ECO:0000313" key="9">
    <source>
        <dbReference type="EMBL" id="PHO14279.1"/>
    </source>
</evidence>
<dbReference type="PANTHER" id="PTHR30269:SF37">
    <property type="entry name" value="MEMBRANE TRANSPORTER PROTEIN"/>
    <property type="match status" value="1"/>
</dbReference>
<keyword evidence="3" id="KW-0813">Transport</keyword>
<dbReference type="EMBL" id="NXAO01000063">
    <property type="protein sequence ID" value="PHO14279.1"/>
    <property type="molecule type" value="Genomic_DNA"/>
</dbReference>
<sequence>MFLIRFILDLDFFIVASIVLIIAAFVHGSIGFGFALIPTPIIAIFTDIQTAILLTLIPTLVVNLVSFLSEGNILDGFKKHMPLALLTMLGSAIGTQLLIMSNSELFKLLLAFIILIYLFVNKVNMSISIFKTYPKSSFVIYSLFTGVVGGLTNVMGPLLMIYGIELKYSKAELIQAMNISFLFGKIIQIVVFLINGSFTSEHLSFSFMAIFIISFSLYLGIKLKKRMDTKVYLKVIRAVLFIISLILIAQVII</sequence>
<organism evidence="9 10">
    <name type="scientific">Malaciobacter marinus</name>
    <dbReference type="NCBI Taxonomy" id="505249"/>
    <lineage>
        <taxon>Bacteria</taxon>
        <taxon>Pseudomonadati</taxon>
        <taxon>Campylobacterota</taxon>
        <taxon>Epsilonproteobacteria</taxon>
        <taxon>Campylobacterales</taxon>
        <taxon>Arcobacteraceae</taxon>
        <taxon>Malaciobacter</taxon>
    </lineage>
</organism>
<protein>
    <recommendedName>
        <fullName evidence="8">Probable membrane transporter protein</fullName>
    </recommendedName>
</protein>
<comment type="subcellular location">
    <subcellularLocation>
        <location evidence="1 8">Cell membrane</location>
        <topology evidence="1 8">Multi-pass membrane protein</topology>
    </subcellularLocation>
</comment>